<reference evidence="1" key="1">
    <citation type="submission" date="2022-02" db="EMBL/GenBank/DDBJ databases">
        <title>Plant Genome Project.</title>
        <authorList>
            <person name="Zhang R.-G."/>
        </authorList>
    </citation>
    <scope>NUCLEOTIDE SEQUENCE</scope>
    <source>
        <strain evidence="1">AT1</strain>
    </source>
</reference>
<dbReference type="EMBL" id="CM046388">
    <property type="protein sequence ID" value="KAI8574221.1"/>
    <property type="molecule type" value="Genomic_DNA"/>
</dbReference>
<gene>
    <name evidence="1" type="ORF">RHMOL_Rhmol01G0337900</name>
</gene>
<protein>
    <submittedName>
        <fullName evidence="1">Uncharacterized protein</fullName>
    </submittedName>
</protein>
<name>A0ACC0Q9V2_RHOML</name>
<comment type="caution">
    <text evidence="1">The sequence shown here is derived from an EMBL/GenBank/DDBJ whole genome shotgun (WGS) entry which is preliminary data.</text>
</comment>
<evidence type="ECO:0000313" key="1">
    <source>
        <dbReference type="EMBL" id="KAI8574221.1"/>
    </source>
</evidence>
<sequence>MKTFSSVWFYDLSNKWKRHCSGLESGSASLSRPAGPVWEMPCQARQPMPIDDHMGHPAQGYCGRAEVSGRILKDCIRIGRDTSTLSCPTQPRGTAIGPATWLGHLLGTRQ</sequence>
<proteinExistence type="predicted"/>
<organism evidence="1 2">
    <name type="scientific">Rhododendron molle</name>
    <name type="common">Chinese azalea</name>
    <name type="synonym">Azalea mollis</name>
    <dbReference type="NCBI Taxonomy" id="49168"/>
    <lineage>
        <taxon>Eukaryota</taxon>
        <taxon>Viridiplantae</taxon>
        <taxon>Streptophyta</taxon>
        <taxon>Embryophyta</taxon>
        <taxon>Tracheophyta</taxon>
        <taxon>Spermatophyta</taxon>
        <taxon>Magnoliopsida</taxon>
        <taxon>eudicotyledons</taxon>
        <taxon>Gunneridae</taxon>
        <taxon>Pentapetalae</taxon>
        <taxon>asterids</taxon>
        <taxon>Ericales</taxon>
        <taxon>Ericaceae</taxon>
        <taxon>Ericoideae</taxon>
        <taxon>Rhodoreae</taxon>
        <taxon>Rhododendron</taxon>
    </lineage>
</organism>
<dbReference type="Proteomes" id="UP001062846">
    <property type="component" value="Chromosome 1"/>
</dbReference>
<keyword evidence="2" id="KW-1185">Reference proteome</keyword>
<accession>A0ACC0Q9V2</accession>
<evidence type="ECO:0000313" key="2">
    <source>
        <dbReference type="Proteomes" id="UP001062846"/>
    </source>
</evidence>